<comment type="caution">
    <text evidence="2">The sequence shown here is derived from an EMBL/GenBank/DDBJ whole genome shotgun (WGS) entry which is preliminary data.</text>
</comment>
<evidence type="ECO:0000256" key="1">
    <source>
        <dbReference type="ARBA" id="ARBA00022898"/>
    </source>
</evidence>
<dbReference type="PANTHER" id="PTHR43092:SF2">
    <property type="entry name" value="HERCYNYLCYSTEINE SULFOXIDE LYASE"/>
    <property type="match status" value="1"/>
</dbReference>
<accession>A0AAD6Z908</accession>
<evidence type="ECO:0008006" key="4">
    <source>
        <dbReference type="Google" id="ProtNLM"/>
    </source>
</evidence>
<evidence type="ECO:0000313" key="3">
    <source>
        <dbReference type="Proteomes" id="UP001218218"/>
    </source>
</evidence>
<organism evidence="2 3">
    <name type="scientific">Mycena albidolilacea</name>
    <dbReference type="NCBI Taxonomy" id="1033008"/>
    <lineage>
        <taxon>Eukaryota</taxon>
        <taxon>Fungi</taxon>
        <taxon>Dikarya</taxon>
        <taxon>Basidiomycota</taxon>
        <taxon>Agaricomycotina</taxon>
        <taxon>Agaricomycetes</taxon>
        <taxon>Agaricomycetidae</taxon>
        <taxon>Agaricales</taxon>
        <taxon>Marasmiineae</taxon>
        <taxon>Mycenaceae</taxon>
        <taxon>Mycena</taxon>
    </lineage>
</organism>
<reference evidence="2" key="1">
    <citation type="submission" date="2023-03" db="EMBL/GenBank/DDBJ databases">
        <title>Massive genome expansion in bonnet fungi (Mycena s.s.) driven by repeated elements and novel gene families across ecological guilds.</title>
        <authorList>
            <consortium name="Lawrence Berkeley National Laboratory"/>
            <person name="Harder C.B."/>
            <person name="Miyauchi S."/>
            <person name="Viragh M."/>
            <person name="Kuo A."/>
            <person name="Thoen E."/>
            <person name="Andreopoulos B."/>
            <person name="Lu D."/>
            <person name="Skrede I."/>
            <person name="Drula E."/>
            <person name="Henrissat B."/>
            <person name="Morin E."/>
            <person name="Kohler A."/>
            <person name="Barry K."/>
            <person name="LaButti K."/>
            <person name="Morin E."/>
            <person name="Salamov A."/>
            <person name="Lipzen A."/>
            <person name="Mereny Z."/>
            <person name="Hegedus B."/>
            <person name="Baldrian P."/>
            <person name="Stursova M."/>
            <person name="Weitz H."/>
            <person name="Taylor A."/>
            <person name="Grigoriev I.V."/>
            <person name="Nagy L.G."/>
            <person name="Martin F."/>
            <person name="Kauserud H."/>
        </authorList>
    </citation>
    <scope>NUCLEOTIDE SEQUENCE</scope>
    <source>
        <strain evidence="2">CBHHK002</strain>
    </source>
</reference>
<dbReference type="EMBL" id="JARIHO010000074">
    <property type="protein sequence ID" value="KAJ7311682.1"/>
    <property type="molecule type" value="Genomic_DNA"/>
</dbReference>
<sequence>MEHGFLPYTECNYDNWLSYRDGIMVSRRRVLMITAHAAQFISDIPPHPAVSKITLKFPTMPAQVITKADQKTVAIIDSIISVPGILLPWKEMVQVLQTEGVMSVIDAAHSIGQEINLDLNTADPDFWTSGPQLSSFSRISVSQQINVQLPLPPSLQTRAVMLGKLKKKLIFDRNTFALVFFLEGMGWWIRCSAQVWTESGDFEKLGKAPLAVCPEIVQELYADEAELKSRL</sequence>
<protein>
    <recommendedName>
        <fullName evidence="4">Aminotransferase class V domain-containing protein</fullName>
    </recommendedName>
</protein>
<proteinExistence type="predicted"/>
<dbReference type="InterPro" id="IPR015424">
    <property type="entry name" value="PyrdxlP-dep_Trfase"/>
</dbReference>
<dbReference type="SUPFAM" id="SSF53383">
    <property type="entry name" value="PLP-dependent transferases"/>
    <property type="match status" value="1"/>
</dbReference>
<gene>
    <name evidence="2" type="ORF">DFH08DRAFT_822446</name>
</gene>
<dbReference type="Proteomes" id="UP001218218">
    <property type="component" value="Unassembled WGS sequence"/>
</dbReference>
<evidence type="ECO:0000313" key="2">
    <source>
        <dbReference type="EMBL" id="KAJ7311682.1"/>
    </source>
</evidence>
<dbReference type="Gene3D" id="3.40.640.10">
    <property type="entry name" value="Type I PLP-dependent aspartate aminotransferase-like (Major domain)"/>
    <property type="match status" value="1"/>
</dbReference>
<dbReference type="InterPro" id="IPR015421">
    <property type="entry name" value="PyrdxlP-dep_Trfase_major"/>
</dbReference>
<keyword evidence="1" id="KW-0663">Pyridoxal phosphate</keyword>
<dbReference type="AlphaFoldDB" id="A0AAD6Z908"/>
<name>A0AAD6Z908_9AGAR</name>
<dbReference type="PANTHER" id="PTHR43092">
    <property type="entry name" value="L-CYSTEINE DESULFHYDRASE"/>
    <property type="match status" value="1"/>
</dbReference>
<keyword evidence="3" id="KW-1185">Reference proteome</keyword>